<comment type="caution">
    <text evidence="2">The sequence shown here is derived from an EMBL/GenBank/DDBJ whole genome shotgun (WGS) entry which is preliminary data.</text>
</comment>
<reference evidence="2 3" key="1">
    <citation type="submission" date="2020-01" db="EMBL/GenBank/DDBJ databases">
        <title>Insect and environment-associated Actinomycetes.</title>
        <authorList>
            <person name="Currrie C."/>
            <person name="Chevrette M."/>
            <person name="Carlson C."/>
            <person name="Stubbendieck R."/>
            <person name="Wendt-Pienkowski E."/>
        </authorList>
    </citation>
    <scope>NUCLEOTIDE SEQUENCE [LARGE SCALE GENOMIC DNA]</scope>
    <source>
        <strain evidence="2 3">SID8386</strain>
    </source>
</reference>
<proteinExistence type="predicted"/>
<sequence length="111" mass="12019">MPEDDFYGSIAARLDYLEAVPPGVLSDLVTRDGACMWVTAHPAEPDSAGSGFPDREAAAHICAGCGVRDACLELEFRTEGFDTLGVWGALAEDDRRAAYLAWRERRNGGRS</sequence>
<gene>
    <name evidence="2" type="ORF">G3I59_05115</name>
</gene>
<evidence type="ECO:0000313" key="2">
    <source>
        <dbReference type="EMBL" id="NEC54990.1"/>
    </source>
</evidence>
<dbReference type="InterPro" id="IPR034768">
    <property type="entry name" value="4FE4S_WBL"/>
</dbReference>
<keyword evidence="3" id="KW-1185">Reference proteome</keyword>
<name>A0ABX0BID8_9PSEU</name>
<dbReference type="Pfam" id="PF02467">
    <property type="entry name" value="Whib"/>
    <property type="match status" value="1"/>
</dbReference>
<dbReference type="Proteomes" id="UP000470404">
    <property type="component" value="Unassembled WGS sequence"/>
</dbReference>
<accession>A0ABX0BID8</accession>
<protein>
    <submittedName>
        <fullName evidence="2">WhiB family transcriptional regulator</fullName>
    </submittedName>
</protein>
<evidence type="ECO:0000313" key="3">
    <source>
        <dbReference type="Proteomes" id="UP000470404"/>
    </source>
</evidence>
<dbReference type="PROSITE" id="PS51674">
    <property type="entry name" value="4FE4S_WBL"/>
    <property type="match status" value="1"/>
</dbReference>
<dbReference type="EMBL" id="JAAGNC010000035">
    <property type="protein sequence ID" value="NEC54990.1"/>
    <property type="molecule type" value="Genomic_DNA"/>
</dbReference>
<organism evidence="2 3">
    <name type="scientific">Amycolatopsis rubida</name>
    <dbReference type="NCBI Taxonomy" id="112413"/>
    <lineage>
        <taxon>Bacteria</taxon>
        <taxon>Bacillati</taxon>
        <taxon>Actinomycetota</taxon>
        <taxon>Actinomycetes</taxon>
        <taxon>Pseudonocardiales</taxon>
        <taxon>Pseudonocardiaceae</taxon>
        <taxon>Amycolatopsis</taxon>
    </lineage>
</organism>
<evidence type="ECO:0000259" key="1">
    <source>
        <dbReference type="PROSITE" id="PS51674"/>
    </source>
</evidence>
<feature type="domain" description="4Fe-4S Wbl-type" evidence="1">
    <location>
        <begin position="34"/>
        <end position="97"/>
    </location>
</feature>